<feature type="transmembrane region" description="Helical" evidence="1">
    <location>
        <begin position="7"/>
        <end position="25"/>
    </location>
</feature>
<feature type="transmembrane region" description="Helical" evidence="1">
    <location>
        <begin position="182"/>
        <end position="204"/>
    </location>
</feature>
<keyword evidence="3" id="KW-1185">Reference proteome</keyword>
<dbReference type="Proteomes" id="UP000830158">
    <property type="component" value="Chromosome"/>
</dbReference>
<evidence type="ECO:0000313" key="2">
    <source>
        <dbReference type="EMBL" id="UQS24176.1"/>
    </source>
</evidence>
<name>A0ABY4NVX4_9PSEU</name>
<reference evidence="2" key="1">
    <citation type="submission" date="2022-01" db="EMBL/GenBank/DDBJ databases">
        <title>PSI-footprinting approach for the identification of protein synthesis inhibitor producers.</title>
        <authorList>
            <person name="Handel F."/>
            <person name="Kulik A."/>
            <person name="Wex K.W."/>
            <person name="Berscheid A."/>
            <person name="Saur J.S."/>
            <person name="Winkler A."/>
            <person name="Wibberg D."/>
            <person name="Kalinowski J."/>
            <person name="Broetz-Oesterhelt H."/>
            <person name="Mast Y."/>
        </authorList>
    </citation>
    <scope>NUCLEOTIDE SEQUENCE</scope>
    <source>
        <strain evidence="2">KNN 49.3e</strain>
    </source>
</reference>
<keyword evidence="1" id="KW-1133">Transmembrane helix</keyword>
<feature type="transmembrane region" description="Helical" evidence="1">
    <location>
        <begin position="210"/>
        <end position="231"/>
    </location>
</feature>
<dbReference type="EMBL" id="CP091196">
    <property type="protein sequence ID" value="UQS24176.1"/>
    <property type="molecule type" value="Genomic_DNA"/>
</dbReference>
<proteinExistence type="predicted"/>
<keyword evidence="1" id="KW-0472">Membrane</keyword>
<evidence type="ECO:0000313" key="3">
    <source>
        <dbReference type="Proteomes" id="UP000830158"/>
    </source>
</evidence>
<keyword evidence="1" id="KW-0812">Transmembrane</keyword>
<gene>
    <name evidence="2" type="ORF">L1857_15760</name>
</gene>
<sequence>MNVYVAGSLWVVGAVGLGALIAYLVRRYGLDEGRPDNNDAAGQAFTIVGGLHAAVIAFVLISLFDAASTVRDGSYAEAQSLVAASWAADALPEPARTEIRELAAGYADTVVNREWPRMRDGGGPLPEEGWDQLDRMRAAVDGADVPGDDDWLTSRKTEVADSLVDVFKERQARLNAVRDNNVGMVVWFVLIGGSVIFVLLPNLFGGTKSLTHIVIVSTLAAAATLLLFAIFQMQNPFAGGSKVGPDAFSQAIERLR</sequence>
<evidence type="ECO:0000256" key="1">
    <source>
        <dbReference type="SAM" id="Phobius"/>
    </source>
</evidence>
<organism evidence="2 3">
    <name type="scientific">Amycolatopsis thermalba</name>
    <dbReference type="NCBI Taxonomy" id="944492"/>
    <lineage>
        <taxon>Bacteria</taxon>
        <taxon>Bacillati</taxon>
        <taxon>Actinomycetota</taxon>
        <taxon>Actinomycetes</taxon>
        <taxon>Pseudonocardiales</taxon>
        <taxon>Pseudonocardiaceae</taxon>
        <taxon>Amycolatopsis</taxon>
    </lineage>
</organism>
<dbReference type="Pfam" id="PF14023">
    <property type="entry name" value="Bestrophin-like"/>
    <property type="match status" value="1"/>
</dbReference>
<dbReference type="InterPro" id="IPR025333">
    <property type="entry name" value="DUF4239"/>
</dbReference>
<protein>
    <submittedName>
        <fullName evidence="2">DUF4239 domain-containing protein</fullName>
    </submittedName>
</protein>
<dbReference type="RefSeq" id="WP_116114855.1">
    <property type="nucleotide sequence ID" value="NZ_CP091196.1"/>
</dbReference>
<feature type="transmembrane region" description="Helical" evidence="1">
    <location>
        <begin position="45"/>
        <end position="64"/>
    </location>
</feature>
<accession>A0ABY4NVX4</accession>